<gene>
    <name evidence="4" type="ORF">DM868_03005</name>
</gene>
<dbReference type="EMBL" id="QKNX01000001">
    <property type="protein sequence ID" value="TKR28068.1"/>
    <property type="molecule type" value="Genomic_DNA"/>
</dbReference>
<feature type="domain" description="PKD/Chitinase" evidence="3">
    <location>
        <begin position="134"/>
        <end position="222"/>
    </location>
</feature>
<dbReference type="AlphaFoldDB" id="A0A4U5JJ10"/>
<keyword evidence="2" id="KW-1133">Transmembrane helix</keyword>
<dbReference type="InterPro" id="IPR035986">
    <property type="entry name" value="PKD_dom_sf"/>
</dbReference>
<protein>
    <submittedName>
        <fullName evidence="4">PGF-pre-PGF domain-containing protein</fullName>
    </submittedName>
</protein>
<evidence type="ECO:0000256" key="2">
    <source>
        <dbReference type="SAM" id="Phobius"/>
    </source>
</evidence>
<feature type="compositionally biased region" description="Low complexity" evidence="1">
    <location>
        <begin position="261"/>
        <end position="273"/>
    </location>
</feature>
<dbReference type="InterPro" id="IPR000601">
    <property type="entry name" value="PKD_dom"/>
</dbReference>
<evidence type="ECO:0000313" key="5">
    <source>
        <dbReference type="Proteomes" id="UP000308037"/>
    </source>
</evidence>
<dbReference type="InterPro" id="IPR013783">
    <property type="entry name" value="Ig-like_fold"/>
</dbReference>
<feature type="compositionally biased region" description="Gly residues" evidence="1">
    <location>
        <begin position="237"/>
        <end position="248"/>
    </location>
</feature>
<dbReference type="InterPro" id="IPR026453">
    <property type="entry name" value="PGF_pre_PGF"/>
</dbReference>
<name>A0A4U5JJ10_9EURY</name>
<comment type="caution">
    <text evidence="4">The sequence shown here is derived from an EMBL/GenBank/DDBJ whole genome shotgun (WGS) entry which is preliminary data.</text>
</comment>
<feature type="compositionally biased region" description="Low complexity" evidence="1">
    <location>
        <begin position="287"/>
        <end position="296"/>
    </location>
</feature>
<dbReference type="OrthoDB" id="351383at2157"/>
<dbReference type="RefSeq" id="WP_170964412.1">
    <property type="nucleotide sequence ID" value="NZ_QKNX01000001.1"/>
</dbReference>
<dbReference type="Gene3D" id="2.60.40.10">
    <property type="entry name" value="Immunoglobulins"/>
    <property type="match status" value="1"/>
</dbReference>
<feature type="region of interest" description="Disordered" evidence="1">
    <location>
        <begin position="490"/>
        <end position="530"/>
    </location>
</feature>
<sequence>MFRCLFVCLVIVAALGIGVAPEVVGASGEAPGEPASFFGTAVDENGDALPAGSTIVAVVNGESEGTITVEPAGEYGGERAFDDKLRIDSAAGDRVTFRFADSDGPSAGSVELHPGVFERNLTFPAATVEYVDPHAVANAEPTAVAPGEEIALDGSNSTAYGGAGIETYRWSIERDGEDVATLSGEVVSGRFDESGTYDVKLRVTDGDERTNGTHTTFDVDPTLETTAATGDGSNSELGGGSGIEGDSGGTTETQVTPTPEAPSASSESASAGDGMTGGGSTGGETTGGESAARSSGGSTGGSSGGSSSGSVSDGGDQEPDSESIPARSPGDETSGGFEIPDDPITHERFDIDDDAPNASGTTVAFDEPPLHEIVLQNGSASGELSVWEFDSLADGSPPLPNDLRIASVSLITVPPVHRDDPAIVRATVDREWLAANGLRAGELTVYRLPKRTAEWQPLPTETTEVDDGILVEAQTPGFSQFVIAGSVAPARTATSGKSTETSPHKNTGGADGNATRQANESTRESADDSAVSIVRSIPDRPTAALLALLAVTGLVGWIFVPRRQR</sequence>
<dbReference type="Proteomes" id="UP000308037">
    <property type="component" value="Unassembled WGS sequence"/>
</dbReference>
<keyword evidence="5" id="KW-1185">Reference proteome</keyword>
<keyword evidence="2" id="KW-0472">Membrane</keyword>
<feature type="transmembrane region" description="Helical" evidence="2">
    <location>
        <begin position="542"/>
        <end position="560"/>
    </location>
</feature>
<accession>A0A4U5JJ10</accession>
<feature type="compositionally biased region" description="Gly residues" evidence="1">
    <location>
        <begin position="274"/>
        <end position="286"/>
    </location>
</feature>
<dbReference type="SMART" id="SM00089">
    <property type="entry name" value="PKD"/>
    <property type="match status" value="1"/>
</dbReference>
<organism evidence="4 5">
    <name type="scientific">Natronomonas salsuginis</name>
    <dbReference type="NCBI Taxonomy" id="2217661"/>
    <lineage>
        <taxon>Archaea</taxon>
        <taxon>Methanobacteriati</taxon>
        <taxon>Methanobacteriota</taxon>
        <taxon>Stenosarchaea group</taxon>
        <taxon>Halobacteria</taxon>
        <taxon>Halobacteriales</taxon>
        <taxon>Natronomonadaceae</taxon>
        <taxon>Natronomonas</taxon>
    </lineage>
</organism>
<dbReference type="CDD" id="cd00146">
    <property type="entry name" value="PKD"/>
    <property type="match status" value="1"/>
</dbReference>
<proteinExistence type="predicted"/>
<evidence type="ECO:0000313" key="4">
    <source>
        <dbReference type="EMBL" id="TKR28068.1"/>
    </source>
</evidence>
<feature type="compositionally biased region" description="Polar residues" evidence="1">
    <location>
        <begin position="492"/>
        <end position="505"/>
    </location>
</feature>
<feature type="region of interest" description="Disordered" evidence="1">
    <location>
        <begin position="204"/>
        <end position="365"/>
    </location>
</feature>
<feature type="compositionally biased region" description="Gly residues" evidence="1">
    <location>
        <begin position="297"/>
        <end position="307"/>
    </location>
</feature>
<keyword evidence="2" id="KW-0812">Transmembrane</keyword>
<dbReference type="SUPFAM" id="SSF49299">
    <property type="entry name" value="PKD domain"/>
    <property type="match status" value="1"/>
</dbReference>
<evidence type="ECO:0000259" key="3">
    <source>
        <dbReference type="SMART" id="SM00089"/>
    </source>
</evidence>
<dbReference type="InterPro" id="IPR022409">
    <property type="entry name" value="PKD/Chitinase_dom"/>
</dbReference>
<dbReference type="Pfam" id="PF18911">
    <property type="entry name" value="PKD_4"/>
    <property type="match status" value="1"/>
</dbReference>
<evidence type="ECO:0000256" key="1">
    <source>
        <dbReference type="SAM" id="MobiDB-lite"/>
    </source>
</evidence>
<reference evidence="4 5" key="1">
    <citation type="submission" date="2019-04" db="EMBL/GenBank/DDBJ databases">
        <title>Natronomonas sp. F20-122 a newhaloarchaeon isolated from a saline saltern of Isla Bacuta, Huelva, Spain.</title>
        <authorList>
            <person name="Duran-Viseras A."/>
            <person name="Sanchez-Porro C."/>
            <person name="Ventosa A."/>
        </authorList>
    </citation>
    <scope>NUCLEOTIDE SEQUENCE [LARGE SCALE GENOMIC DNA]</scope>
    <source>
        <strain evidence="4 5">F20-122</strain>
    </source>
</reference>
<dbReference type="NCBIfam" id="TIGR04213">
    <property type="entry name" value="PGF_pre_PGF"/>
    <property type="match status" value="1"/>
</dbReference>